<organism evidence="2 3">
    <name type="scientific">Cucumis melo var. makuwa</name>
    <name type="common">Oriental melon</name>
    <dbReference type="NCBI Taxonomy" id="1194695"/>
    <lineage>
        <taxon>Eukaryota</taxon>
        <taxon>Viridiplantae</taxon>
        <taxon>Streptophyta</taxon>
        <taxon>Embryophyta</taxon>
        <taxon>Tracheophyta</taxon>
        <taxon>Spermatophyta</taxon>
        <taxon>Magnoliopsida</taxon>
        <taxon>eudicotyledons</taxon>
        <taxon>Gunneridae</taxon>
        <taxon>Pentapetalae</taxon>
        <taxon>rosids</taxon>
        <taxon>fabids</taxon>
        <taxon>Cucurbitales</taxon>
        <taxon>Cucurbitaceae</taxon>
        <taxon>Benincaseae</taxon>
        <taxon>Cucumis</taxon>
    </lineage>
</organism>
<proteinExistence type="predicted"/>
<evidence type="ECO:0000256" key="1">
    <source>
        <dbReference type="SAM" id="MobiDB-lite"/>
    </source>
</evidence>
<feature type="region of interest" description="Disordered" evidence="1">
    <location>
        <begin position="1"/>
        <end position="54"/>
    </location>
</feature>
<dbReference type="AlphaFoldDB" id="A0A5A7T917"/>
<evidence type="ECO:0000313" key="2">
    <source>
        <dbReference type="EMBL" id="KAA0037965.1"/>
    </source>
</evidence>
<name>A0A5A7T917_CUCMM</name>
<reference evidence="2 3" key="1">
    <citation type="submission" date="2019-08" db="EMBL/GenBank/DDBJ databases">
        <title>Draft genome sequences of two oriental melons (Cucumis melo L. var makuwa).</title>
        <authorList>
            <person name="Kwon S.-Y."/>
        </authorList>
    </citation>
    <scope>NUCLEOTIDE SEQUENCE [LARGE SCALE GENOMIC DNA]</scope>
    <source>
        <strain evidence="3">cv. SW 3</strain>
        <tissue evidence="2">Leaf</tissue>
    </source>
</reference>
<accession>A0A5A7T917</accession>
<dbReference type="EMBL" id="SSTE01018788">
    <property type="protein sequence ID" value="KAA0037965.1"/>
    <property type="molecule type" value="Genomic_DNA"/>
</dbReference>
<comment type="caution">
    <text evidence="2">The sequence shown here is derived from an EMBL/GenBank/DDBJ whole genome shotgun (WGS) entry which is preliminary data.</text>
</comment>
<protein>
    <submittedName>
        <fullName evidence="2">Uncharacterized protein</fullName>
    </submittedName>
</protein>
<dbReference type="Proteomes" id="UP000321393">
    <property type="component" value="Unassembled WGS sequence"/>
</dbReference>
<gene>
    <name evidence="2" type="ORF">E6C27_scaffold36G001470</name>
</gene>
<evidence type="ECO:0000313" key="3">
    <source>
        <dbReference type="Proteomes" id="UP000321393"/>
    </source>
</evidence>
<sequence length="135" mass="15303">MQVDIPNAPLLDDDAPPSHPHSQHQLQFSAQCQPTPHAHPREDNTEGFASNISGLSTCPELKAEANMRHFDSKPDDMELKLDHMDSRFDRMESFFTTELSTINELLTVLVVICRSVSHDPQSTPRDTNDDKDYEE</sequence>